<dbReference type="PANTHER" id="PTHR12697:SF5">
    <property type="entry name" value="DEOXYHYPUSINE HYDROXYLASE"/>
    <property type="match status" value="1"/>
</dbReference>
<sequence>PQAVEPLIQALKDEDEFVRSHAAEALENIGDARAVEPLIQALKDKERSVRFAAEAALREIRGKKNKS</sequence>
<dbReference type="GO" id="GO:0016491">
    <property type="term" value="F:oxidoreductase activity"/>
    <property type="evidence" value="ECO:0007669"/>
    <property type="project" value="TreeGrafter"/>
</dbReference>
<organism evidence="1">
    <name type="scientific">marine sediment metagenome</name>
    <dbReference type="NCBI Taxonomy" id="412755"/>
    <lineage>
        <taxon>unclassified sequences</taxon>
        <taxon>metagenomes</taxon>
        <taxon>ecological metagenomes</taxon>
    </lineage>
</organism>
<dbReference type="EMBL" id="BARV01042750">
    <property type="protein sequence ID" value="GAI50615.1"/>
    <property type="molecule type" value="Genomic_DNA"/>
</dbReference>
<reference evidence="1" key="1">
    <citation type="journal article" date="2014" name="Front. Microbiol.">
        <title>High frequency of phylogenetically diverse reductive dehalogenase-homologous genes in deep subseafloor sedimentary metagenomes.</title>
        <authorList>
            <person name="Kawai M."/>
            <person name="Futagami T."/>
            <person name="Toyoda A."/>
            <person name="Takaki Y."/>
            <person name="Nishi S."/>
            <person name="Hori S."/>
            <person name="Arai W."/>
            <person name="Tsubouchi T."/>
            <person name="Morono Y."/>
            <person name="Uchiyama I."/>
            <person name="Ito T."/>
            <person name="Fujiyama A."/>
            <person name="Inagaki F."/>
            <person name="Takami H."/>
        </authorList>
    </citation>
    <scope>NUCLEOTIDE SEQUENCE</scope>
    <source>
        <strain evidence="1">Expedition CK06-06</strain>
    </source>
</reference>
<proteinExistence type="predicted"/>
<dbReference type="AlphaFoldDB" id="X1QHX5"/>
<dbReference type="Pfam" id="PF13646">
    <property type="entry name" value="HEAT_2"/>
    <property type="match status" value="1"/>
</dbReference>
<dbReference type="InterPro" id="IPR011989">
    <property type="entry name" value="ARM-like"/>
</dbReference>
<dbReference type="InterPro" id="IPR016024">
    <property type="entry name" value="ARM-type_fold"/>
</dbReference>
<feature type="non-terminal residue" evidence="1">
    <location>
        <position position="1"/>
    </location>
</feature>
<gene>
    <name evidence="1" type="ORF">S06H3_64146</name>
</gene>
<name>X1QHX5_9ZZZZ</name>
<dbReference type="SMART" id="SM00567">
    <property type="entry name" value="EZ_HEAT"/>
    <property type="match status" value="1"/>
</dbReference>
<protein>
    <recommendedName>
        <fullName evidence="2">HEAT repeat domain-containing protein</fullName>
    </recommendedName>
</protein>
<dbReference type="InterPro" id="IPR004155">
    <property type="entry name" value="PBS_lyase_HEAT"/>
</dbReference>
<accession>X1QHX5</accession>
<comment type="caution">
    <text evidence="1">The sequence shown here is derived from an EMBL/GenBank/DDBJ whole genome shotgun (WGS) entry which is preliminary data.</text>
</comment>
<evidence type="ECO:0000313" key="1">
    <source>
        <dbReference type="EMBL" id="GAI50615.1"/>
    </source>
</evidence>
<dbReference type="PANTHER" id="PTHR12697">
    <property type="entry name" value="PBS LYASE HEAT-LIKE PROTEIN"/>
    <property type="match status" value="1"/>
</dbReference>
<dbReference type="SUPFAM" id="SSF48371">
    <property type="entry name" value="ARM repeat"/>
    <property type="match status" value="1"/>
</dbReference>
<evidence type="ECO:0008006" key="2">
    <source>
        <dbReference type="Google" id="ProtNLM"/>
    </source>
</evidence>
<dbReference type="Gene3D" id="1.25.10.10">
    <property type="entry name" value="Leucine-rich Repeat Variant"/>
    <property type="match status" value="1"/>
</dbReference>